<sequence>MACMEGIRPALPQDFSNILHIARLVAEESDAYTWDETATDEELSLSWLPELESLVETFVLEVDGIHGLAGVYVLHPASAGRGGHIAHGLYMVSPVARNRGLGKLLCAHSVREANKRGYSGMRINSVVSTNGAAIRVCAACGFRILCTIPRSFQYPGRGLVDTHVMFHDLDAIEVPAATTRSLTAAEKPALVYPAAPGGVIFSVGEEVQLQPKLGGGTAVGGVSFTVEPALPQGLRLDKAAGTVLGSPVEPLDETRYRITATVSTEIVLRVEEPPTEASPEKFSINEDLATYIENVTKIEDLLLHQPSKFGAFGDWMIWMVHRAWLNDPSLEDFNFNNMHMPPPHYEKRIAPKLMAAMGWNTHIQILSLSNSNVQKVQAIELAASLRKNRTLKTLNLECNSLDSNSVRELALALKDNPDYIEHLQFSHQKQMMGGFFGRPTEEAVAQMMNSNNLIVKLGFECDDAHWRNIIDRALLRNNDYWRRRQAPASVEELPPAEERSLGHILLTAPPQGPANEVFDDGSKSRPFGHCLVAGVDRAPLKVTRKMKISKRTRVKPFVKYVNYNHIMPTRYQVTDQQMDTSDGIEAKKFVKSLLQEKFLAPPADKTGKPSKDVLYLRKKLRSGSHHRYYQSAQSSRAISF</sequence>
<gene>
    <name evidence="7" type="ORF">PGLA1383_LOCUS44349</name>
</gene>
<evidence type="ECO:0000256" key="3">
    <source>
        <dbReference type="ARBA" id="ARBA00022980"/>
    </source>
</evidence>
<dbReference type="InterPro" id="IPR038655">
    <property type="entry name" value="Ribosomal_eL27_sf"/>
</dbReference>
<organism evidence="7 8">
    <name type="scientific">Polarella glacialis</name>
    <name type="common">Dinoflagellate</name>
    <dbReference type="NCBI Taxonomy" id="89957"/>
    <lineage>
        <taxon>Eukaryota</taxon>
        <taxon>Sar</taxon>
        <taxon>Alveolata</taxon>
        <taxon>Dinophyceae</taxon>
        <taxon>Suessiales</taxon>
        <taxon>Suessiaceae</taxon>
        <taxon>Polarella</taxon>
    </lineage>
</organism>
<dbReference type="GO" id="GO:0005856">
    <property type="term" value="C:cytoskeleton"/>
    <property type="evidence" value="ECO:0007669"/>
    <property type="project" value="UniProtKB-SubCell"/>
</dbReference>
<dbReference type="EMBL" id="CAJNNV010029224">
    <property type="protein sequence ID" value="CAE8627619.1"/>
    <property type="molecule type" value="Genomic_DNA"/>
</dbReference>
<dbReference type="InterPro" id="IPR016181">
    <property type="entry name" value="Acyl_CoA_acyltransferase"/>
</dbReference>
<dbReference type="CDD" id="cd04301">
    <property type="entry name" value="NAT_SF"/>
    <property type="match status" value="1"/>
</dbReference>
<evidence type="ECO:0000313" key="7">
    <source>
        <dbReference type="EMBL" id="CAE8627619.1"/>
    </source>
</evidence>
<evidence type="ECO:0000259" key="6">
    <source>
        <dbReference type="PROSITE" id="PS51186"/>
    </source>
</evidence>
<dbReference type="PANTHER" id="PTHR10901">
    <property type="entry name" value="TROPOMODULIN"/>
    <property type="match status" value="1"/>
</dbReference>
<dbReference type="AlphaFoldDB" id="A0A813GM03"/>
<dbReference type="Gene3D" id="3.40.630.30">
    <property type="match status" value="1"/>
</dbReference>
<evidence type="ECO:0000313" key="8">
    <source>
        <dbReference type="Proteomes" id="UP000654075"/>
    </source>
</evidence>
<reference evidence="7" key="1">
    <citation type="submission" date="2021-02" db="EMBL/GenBank/DDBJ databases">
        <authorList>
            <person name="Dougan E. K."/>
            <person name="Rhodes N."/>
            <person name="Thang M."/>
            <person name="Chan C."/>
        </authorList>
    </citation>
    <scope>NUCLEOTIDE SEQUENCE</scope>
</reference>
<dbReference type="Pfam" id="PF00583">
    <property type="entry name" value="Acetyltransf_1"/>
    <property type="match status" value="1"/>
</dbReference>
<dbReference type="GO" id="GO:0005523">
    <property type="term" value="F:tropomyosin binding"/>
    <property type="evidence" value="ECO:0007669"/>
    <property type="project" value="InterPro"/>
</dbReference>
<dbReference type="PROSITE" id="PS51186">
    <property type="entry name" value="GNAT"/>
    <property type="match status" value="1"/>
</dbReference>
<dbReference type="SMART" id="SM00368">
    <property type="entry name" value="LRR_RI"/>
    <property type="match status" value="2"/>
</dbReference>
<dbReference type="OrthoDB" id="2365484at2759"/>
<dbReference type="GO" id="GO:0005840">
    <property type="term" value="C:ribosome"/>
    <property type="evidence" value="ECO:0007669"/>
    <property type="project" value="UniProtKB-KW"/>
</dbReference>
<dbReference type="InterPro" id="IPR000182">
    <property type="entry name" value="GNAT_dom"/>
</dbReference>
<dbReference type="CDD" id="cd06090">
    <property type="entry name" value="KOW_RPL27"/>
    <property type="match status" value="1"/>
</dbReference>
<dbReference type="GO" id="GO:1990904">
    <property type="term" value="C:ribonucleoprotein complex"/>
    <property type="evidence" value="ECO:0007669"/>
    <property type="project" value="UniProtKB-KW"/>
</dbReference>
<dbReference type="SUPFAM" id="SSF55729">
    <property type="entry name" value="Acyl-CoA N-acyltransferases (Nat)"/>
    <property type="match status" value="1"/>
</dbReference>
<dbReference type="Gene3D" id="3.80.10.10">
    <property type="entry name" value="Ribonuclease Inhibitor"/>
    <property type="match status" value="1"/>
</dbReference>
<accession>A0A813GM03</accession>
<dbReference type="Pfam" id="PF01777">
    <property type="entry name" value="Ribosomal_L27e"/>
    <property type="match status" value="1"/>
</dbReference>
<dbReference type="GO" id="GO:0003735">
    <property type="term" value="F:structural constituent of ribosome"/>
    <property type="evidence" value="ECO:0007669"/>
    <property type="project" value="InterPro"/>
</dbReference>
<evidence type="ECO:0000256" key="4">
    <source>
        <dbReference type="ARBA" id="ARBA00023212"/>
    </source>
</evidence>
<comment type="caution">
    <text evidence="7">The sequence shown here is derived from an EMBL/GenBank/DDBJ whole genome shotgun (WGS) entry which is preliminary data.</text>
</comment>
<keyword evidence="2" id="KW-0963">Cytoplasm</keyword>
<evidence type="ECO:0000256" key="5">
    <source>
        <dbReference type="ARBA" id="ARBA00023274"/>
    </source>
</evidence>
<dbReference type="GO" id="GO:0007015">
    <property type="term" value="P:actin filament organization"/>
    <property type="evidence" value="ECO:0007669"/>
    <property type="project" value="TreeGrafter"/>
</dbReference>
<evidence type="ECO:0000256" key="2">
    <source>
        <dbReference type="ARBA" id="ARBA00022490"/>
    </source>
</evidence>
<name>A0A813GM03_POLGL</name>
<dbReference type="InterPro" id="IPR032675">
    <property type="entry name" value="LRR_dom_sf"/>
</dbReference>
<keyword evidence="3" id="KW-0689">Ribosomal protein</keyword>
<keyword evidence="4" id="KW-0206">Cytoskeleton</keyword>
<dbReference type="Proteomes" id="UP000654075">
    <property type="component" value="Unassembled WGS sequence"/>
</dbReference>
<keyword evidence="8" id="KW-1185">Reference proteome</keyword>
<keyword evidence="5" id="KW-0687">Ribonucleoprotein</keyword>
<dbReference type="GO" id="GO:0016747">
    <property type="term" value="F:acyltransferase activity, transferring groups other than amino-acyl groups"/>
    <property type="evidence" value="ECO:0007669"/>
    <property type="project" value="InterPro"/>
</dbReference>
<dbReference type="InterPro" id="IPR041991">
    <property type="entry name" value="Ribosomal_eL27_KOW"/>
</dbReference>
<dbReference type="Gene3D" id="2.30.30.770">
    <property type="match status" value="1"/>
</dbReference>
<dbReference type="SUPFAM" id="SSF52047">
    <property type="entry name" value="RNI-like"/>
    <property type="match status" value="1"/>
</dbReference>
<proteinExistence type="predicted"/>
<dbReference type="InterPro" id="IPR001141">
    <property type="entry name" value="Ribosomal_eL27"/>
</dbReference>
<feature type="domain" description="N-acetyltransferase" evidence="6">
    <location>
        <begin position="5"/>
        <end position="170"/>
    </location>
</feature>
<dbReference type="GO" id="GO:0051694">
    <property type="term" value="P:pointed-end actin filament capping"/>
    <property type="evidence" value="ECO:0007669"/>
    <property type="project" value="InterPro"/>
</dbReference>
<dbReference type="PANTHER" id="PTHR10901:SF6">
    <property type="entry name" value="TROPOMODULIN, ISOFORM N"/>
    <property type="match status" value="1"/>
</dbReference>
<dbReference type="InterPro" id="IPR004934">
    <property type="entry name" value="TMOD"/>
</dbReference>
<dbReference type="GO" id="GO:0006412">
    <property type="term" value="P:translation"/>
    <property type="evidence" value="ECO:0007669"/>
    <property type="project" value="InterPro"/>
</dbReference>
<evidence type="ECO:0000256" key="1">
    <source>
        <dbReference type="ARBA" id="ARBA00004245"/>
    </source>
</evidence>
<protein>
    <recommendedName>
        <fullName evidence="6">N-acetyltransferase domain-containing protein</fullName>
    </recommendedName>
</protein>
<comment type="subcellular location">
    <subcellularLocation>
        <location evidence="1">Cytoplasm</location>
        <location evidence="1">Cytoskeleton</location>
    </subcellularLocation>
</comment>